<comment type="similarity">
    <text evidence="1">Belongs to the membrane fusion protein (MFP) (TC 8.A.1) family.</text>
</comment>
<name>A0ABT4PFB0_9BACT</name>
<dbReference type="Gene3D" id="1.10.287.470">
    <property type="entry name" value="Helix hairpin bin"/>
    <property type="match status" value="1"/>
</dbReference>
<dbReference type="SUPFAM" id="SSF111369">
    <property type="entry name" value="HlyD-like secretion proteins"/>
    <property type="match status" value="1"/>
</dbReference>
<dbReference type="Proteomes" id="UP001141933">
    <property type="component" value="Unassembled WGS sequence"/>
</dbReference>
<gene>
    <name evidence="5" type="ORF">O6P32_03360</name>
</gene>
<evidence type="ECO:0000259" key="4">
    <source>
        <dbReference type="Pfam" id="PF25973"/>
    </source>
</evidence>
<feature type="domain" description="CzcB-like barrel-sandwich hybrid" evidence="4">
    <location>
        <begin position="71"/>
        <end position="215"/>
    </location>
</feature>
<dbReference type="Gene3D" id="2.40.30.170">
    <property type="match status" value="1"/>
</dbReference>
<organism evidence="5 6">
    <name type="scientific">Phocaeicola acetigenes</name>
    <dbReference type="NCBI Taxonomy" id="3016083"/>
    <lineage>
        <taxon>Bacteria</taxon>
        <taxon>Pseudomonadati</taxon>
        <taxon>Bacteroidota</taxon>
        <taxon>Bacteroidia</taxon>
        <taxon>Bacteroidales</taxon>
        <taxon>Bacteroidaceae</taxon>
        <taxon>Phocaeicola</taxon>
    </lineage>
</organism>
<dbReference type="InterPro" id="IPR058626">
    <property type="entry name" value="MdtA-like_b-barrel"/>
</dbReference>
<dbReference type="NCBIfam" id="TIGR01730">
    <property type="entry name" value="RND_mfp"/>
    <property type="match status" value="1"/>
</dbReference>
<evidence type="ECO:0000256" key="2">
    <source>
        <dbReference type="ARBA" id="ARBA00022448"/>
    </source>
</evidence>
<reference evidence="5" key="1">
    <citation type="submission" date="2022-12" db="EMBL/GenBank/DDBJ databases">
        <title>Phocaeicola acetigenes sp. nov., isolated feces from a healthy human.</title>
        <authorList>
            <person name="Do H."/>
            <person name="Ha Y.B."/>
            <person name="Kim J.-S."/>
            <person name="Suh M.K."/>
            <person name="Kim H.S."/>
            <person name="Lee J.-S."/>
        </authorList>
    </citation>
    <scope>NUCLEOTIDE SEQUENCE</scope>
    <source>
        <strain evidence="5">KGMB11183</strain>
    </source>
</reference>
<dbReference type="RefSeq" id="WP_269876803.1">
    <property type="nucleotide sequence ID" value="NZ_JAPZVM010000002.1"/>
</dbReference>
<proteinExistence type="inferred from homology"/>
<dbReference type="InterPro" id="IPR006143">
    <property type="entry name" value="RND_pump_MFP"/>
</dbReference>
<evidence type="ECO:0000313" key="6">
    <source>
        <dbReference type="Proteomes" id="UP001141933"/>
    </source>
</evidence>
<evidence type="ECO:0000313" key="5">
    <source>
        <dbReference type="EMBL" id="MCZ8371743.1"/>
    </source>
</evidence>
<protein>
    <submittedName>
        <fullName evidence="5">Efflux RND transporter periplasmic adaptor subunit</fullName>
    </submittedName>
</protein>
<evidence type="ECO:0000259" key="3">
    <source>
        <dbReference type="Pfam" id="PF25944"/>
    </source>
</evidence>
<dbReference type="Pfam" id="PF25973">
    <property type="entry name" value="BSH_CzcB"/>
    <property type="match status" value="1"/>
</dbReference>
<sequence length="296" mass="32670">MKRIFILAASFYMVACSQSEQTVITDAEATIAADTVTLVDTTQVDGVSGATNVANVSSFNGVLMVPPQQHATVSLTMGGIVRSTSLMPGRYVQKGEVLATLDNPEFIILQQSYLDAVAQLEFLEKEYHRQQNLVSQEAASQKRFQQSKADYLSMKSKVEATSAQLSLLGIDIKSLRENMILRCLEVKSPLTGYITNANINVGKYLNPGEPICEIIDKSKLMLQLTAYEKDLSRLKEGSTVEFRVNGMGMQVFQAVLLSVDQTVDQENRSVKVYAILKNSDPLLRPGMYVNAKIKKN</sequence>
<accession>A0ABT4PFB0</accession>
<feature type="domain" description="Multidrug resistance protein MdtA-like beta-barrel" evidence="3">
    <location>
        <begin position="223"/>
        <end position="295"/>
    </location>
</feature>
<keyword evidence="6" id="KW-1185">Reference proteome</keyword>
<dbReference type="EMBL" id="JAPZVM010000002">
    <property type="protein sequence ID" value="MCZ8371743.1"/>
    <property type="molecule type" value="Genomic_DNA"/>
</dbReference>
<dbReference type="PANTHER" id="PTHR30097:SF4">
    <property type="entry name" value="SLR6042 PROTEIN"/>
    <property type="match status" value="1"/>
</dbReference>
<comment type="caution">
    <text evidence="5">The sequence shown here is derived from an EMBL/GenBank/DDBJ whole genome shotgun (WGS) entry which is preliminary data.</text>
</comment>
<keyword evidence="2" id="KW-0813">Transport</keyword>
<dbReference type="Pfam" id="PF25944">
    <property type="entry name" value="Beta-barrel_RND"/>
    <property type="match status" value="1"/>
</dbReference>
<evidence type="ECO:0000256" key="1">
    <source>
        <dbReference type="ARBA" id="ARBA00009477"/>
    </source>
</evidence>
<dbReference type="InterPro" id="IPR058647">
    <property type="entry name" value="BSH_CzcB-like"/>
</dbReference>
<dbReference type="PANTHER" id="PTHR30097">
    <property type="entry name" value="CATION EFFLUX SYSTEM PROTEIN CUSB"/>
    <property type="match status" value="1"/>
</dbReference>
<dbReference type="InterPro" id="IPR051909">
    <property type="entry name" value="MFP_Cation_Efflux"/>
</dbReference>
<dbReference type="Gene3D" id="2.40.50.100">
    <property type="match status" value="1"/>
</dbReference>